<evidence type="ECO:0000313" key="5">
    <source>
        <dbReference type="Proteomes" id="UP000624703"/>
    </source>
</evidence>
<evidence type="ECO:0000259" key="3">
    <source>
        <dbReference type="Pfam" id="PF03629"/>
    </source>
</evidence>
<keyword evidence="5" id="KW-1185">Reference proteome</keyword>
<gene>
    <name evidence="4" type="ORF">JIN82_15085</name>
</gene>
<dbReference type="GO" id="GO:0016788">
    <property type="term" value="F:hydrolase activity, acting on ester bonds"/>
    <property type="evidence" value="ECO:0007669"/>
    <property type="project" value="UniProtKB-ARBA"/>
</dbReference>
<protein>
    <submittedName>
        <fullName evidence="4">Sialate O-acetylesterase</fullName>
    </submittedName>
</protein>
<sequence length="269" mass="29633">MKMQNHNKRVRNWLAMLMVALVGQLAAEDAPARSASDELAQKPLHIYLLIGQSNMAGRAPIGDQQSAPLESVYLLDDKASWEPAQNPLNRYSTIRKKLNMQNLGPGYSFAKKMLEANPDQPIGLVVNARGGSKIEQWAKGGQYYKDALQRAKAAQASGTLMGILWHQGESNESNPAGYLAKLEQLVSDLRGDLGEENLPFIAGQVNDLPEINQQIAQLPAKLKATDFVSSAGLKTFDRWHFDTASAIELGHRYAEKMLELELPSKQNAP</sequence>
<dbReference type="PANTHER" id="PTHR31988">
    <property type="entry name" value="ESTERASE, PUTATIVE (DUF303)-RELATED"/>
    <property type="match status" value="1"/>
</dbReference>
<comment type="caution">
    <text evidence="4">The sequence shown here is derived from an EMBL/GenBank/DDBJ whole genome shotgun (WGS) entry which is preliminary data.</text>
</comment>
<keyword evidence="2" id="KW-0732">Signal</keyword>
<dbReference type="Gene3D" id="3.40.50.1110">
    <property type="entry name" value="SGNH hydrolase"/>
    <property type="match status" value="1"/>
</dbReference>
<dbReference type="EMBL" id="JAENIM010000045">
    <property type="protein sequence ID" value="MBK1792487.1"/>
    <property type="molecule type" value="Genomic_DNA"/>
</dbReference>
<dbReference type="SUPFAM" id="SSF52266">
    <property type="entry name" value="SGNH hydrolase"/>
    <property type="match status" value="1"/>
</dbReference>
<name>A0A8J7MGK3_9BACT</name>
<reference evidence="4" key="1">
    <citation type="submission" date="2021-01" db="EMBL/GenBank/DDBJ databases">
        <title>Modified the classification status of verrucomicrobia.</title>
        <authorList>
            <person name="Feng X."/>
        </authorList>
    </citation>
    <scope>NUCLEOTIDE SEQUENCE</scope>
    <source>
        <strain evidence="4">_KCTC 22039</strain>
    </source>
</reference>
<dbReference type="InterPro" id="IPR005181">
    <property type="entry name" value="SASA"/>
</dbReference>
<evidence type="ECO:0000313" key="4">
    <source>
        <dbReference type="EMBL" id="MBK1792487.1"/>
    </source>
</evidence>
<feature type="domain" description="Sialate O-acetylesterase" evidence="3">
    <location>
        <begin position="44"/>
        <end position="258"/>
    </location>
</feature>
<dbReference type="PANTHER" id="PTHR31988:SF19">
    <property type="entry name" value="9-O-ACETYL-N-ACETYLNEURAMINIC ACID DEACETYLASE-RELATED"/>
    <property type="match status" value="1"/>
</dbReference>
<accession>A0A8J7MGK3</accession>
<dbReference type="Pfam" id="PF03629">
    <property type="entry name" value="SASA"/>
    <property type="match status" value="1"/>
</dbReference>
<dbReference type="Proteomes" id="UP000624703">
    <property type="component" value="Unassembled WGS sequence"/>
</dbReference>
<evidence type="ECO:0000256" key="2">
    <source>
        <dbReference type="SAM" id="SignalP"/>
    </source>
</evidence>
<dbReference type="AlphaFoldDB" id="A0A8J7MGK3"/>
<proteinExistence type="predicted"/>
<dbReference type="InterPro" id="IPR036514">
    <property type="entry name" value="SGNH_hydro_sf"/>
</dbReference>
<dbReference type="RefSeq" id="WP_200312496.1">
    <property type="nucleotide sequence ID" value="NZ_JAENIM010000045.1"/>
</dbReference>
<organism evidence="4 5">
    <name type="scientific">Persicirhabdus sediminis</name>
    <dbReference type="NCBI Taxonomy" id="454144"/>
    <lineage>
        <taxon>Bacteria</taxon>
        <taxon>Pseudomonadati</taxon>
        <taxon>Verrucomicrobiota</taxon>
        <taxon>Verrucomicrobiia</taxon>
        <taxon>Verrucomicrobiales</taxon>
        <taxon>Verrucomicrobiaceae</taxon>
        <taxon>Persicirhabdus</taxon>
    </lineage>
</organism>
<dbReference type="InterPro" id="IPR052940">
    <property type="entry name" value="Carb_Esterase_6"/>
</dbReference>
<evidence type="ECO:0000256" key="1">
    <source>
        <dbReference type="ARBA" id="ARBA00022801"/>
    </source>
</evidence>
<keyword evidence="1" id="KW-0378">Hydrolase</keyword>
<feature type="signal peptide" evidence="2">
    <location>
        <begin position="1"/>
        <end position="27"/>
    </location>
</feature>
<feature type="chain" id="PRO_5035195341" evidence="2">
    <location>
        <begin position="28"/>
        <end position="269"/>
    </location>
</feature>